<dbReference type="SUPFAM" id="SSF52113">
    <property type="entry name" value="BRCT domain"/>
    <property type="match status" value="2"/>
</dbReference>
<dbReference type="GO" id="GO:0046872">
    <property type="term" value="F:metal ion binding"/>
    <property type="evidence" value="ECO:0007669"/>
    <property type="project" value="UniProtKB-KW"/>
</dbReference>
<sequence length="903" mass="103616">MTTIDSQISFSTLCSVFEEISVAKATKKHQILSEFLQKCRGECQPSTTPSLFPILRLFLLKLDRERGPNGLKETSLAALYIRVFSLGRASPDGKKLLNYKEPLRAKNHTSDFAERVFVVLGPRLRKSSTLLVKDINHFLDTISNQFSSNQKQDGEFIKMISECSPQEIKWLTRIVLKELKLSMGSKKILQVFHPDAEQLFAQNSNIKIVCETLANPKVRINTKISRINVFSPFKPMLLERLPITQIRKFFIDGRRTEFIIQTKFDGERSQVHMRDRKFKYFTRHGLEITRNPSYGESRGTGGFLTNKISSLLNPNCRSIILDGEMMGFHKEKREFSSKGVPFDVKKLTSKSKHQPCLVAYDILLYNDELLINKPLEYRLKILNSAFEESPGVLLRAKNERVTSMDDIITAFNKSIDNHEEGIVLKKIDSLYQIDTRNGSGCYKIKSDYSSELIHDVDLVIIGGYYGEGRYSGLFNSFLTACVQPTPSKKFYSVVSVSNGLTTHAIQSFNAKFKPFWTNTKPEVIVGPRKSPPDVWIHPQHSVVLEIRASEMSESSNYPGGWTLRFPRVEKIRDDKPFDDCCTLAELRGLKNRRGFIQKLTKRHATTEDIYEAPLKFKKSRHTISEIKVDDCYLGISASDVVRASRVFMGKEFCVINGETMKERAGEGNTGKGMTKREIERLVMEHSGKIVQNPTKETFCVIAGDSQGIKVRNIVDSRKYDVVRVSWVMRAVEDENLGGVVEFFPWELIGMKMETFVRLRERFDEYYDDYFEDADEETFKRSTDRVSLLKDNQMVLTKRKVQELEREIFQGNSSFNIFRGLVGVFIDGKDVRAFEFRFMGGEVKVEVDQDVTDVFVGEGNVSMIEVYERVNQRARADVRIIKSQWIQECLKEGKAVERKRFIVT</sequence>
<dbReference type="InterPro" id="IPR001357">
    <property type="entry name" value="BRCT_dom"/>
</dbReference>
<keyword evidence="15" id="KW-0539">Nucleus</keyword>
<keyword evidence="14" id="KW-0234">DNA repair</keyword>
<dbReference type="OrthoDB" id="151490at2759"/>
<dbReference type="InterPro" id="IPR012310">
    <property type="entry name" value="DNA_ligase_ATP-dep_cent"/>
</dbReference>
<dbReference type="Pfam" id="PF00533">
    <property type="entry name" value="BRCT"/>
    <property type="match status" value="1"/>
</dbReference>
<evidence type="ECO:0000313" key="22">
    <source>
        <dbReference type="Proteomes" id="UP000694866"/>
    </source>
</evidence>
<keyword evidence="7" id="KW-0479">Metal-binding</keyword>
<proteinExistence type="inferred from homology"/>
<dbReference type="InterPro" id="IPR012340">
    <property type="entry name" value="NA-bd_OB-fold"/>
</dbReference>
<evidence type="ECO:0000256" key="18">
    <source>
        <dbReference type="ARBA" id="ARBA00034003"/>
    </source>
</evidence>
<keyword evidence="6 23" id="KW-0436">Ligase</keyword>
<protein>
    <recommendedName>
        <fullName evidence="5">DNA ligase 4</fullName>
        <ecNumber evidence="4">6.5.1.1</ecNumber>
    </recommendedName>
    <alternativeName>
        <fullName evidence="17">DNA ligase IV</fullName>
    </alternativeName>
    <alternativeName>
        <fullName evidence="16">Polydeoxyribonucleotide synthase [ATP] 4</fullName>
    </alternativeName>
</protein>
<evidence type="ECO:0000256" key="16">
    <source>
        <dbReference type="ARBA" id="ARBA00030676"/>
    </source>
</evidence>
<dbReference type="Gene3D" id="1.10.3260.10">
    <property type="entry name" value="DNA ligase, ATP-dependent, N-terminal domain"/>
    <property type="match status" value="1"/>
</dbReference>
<comment type="cofactor">
    <cofactor evidence="1">
        <name>Mg(2+)</name>
        <dbReference type="ChEBI" id="CHEBI:18420"/>
    </cofactor>
</comment>
<dbReference type="PROSITE" id="PS50160">
    <property type="entry name" value="DNA_LIGASE_A3"/>
    <property type="match status" value="1"/>
</dbReference>
<feature type="domain" description="BRCT" evidence="21">
    <location>
        <begin position="642"/>
        <end position="744"/>
    </location>
</feature>
<name>A0A9R1SWZ4_9HYME</name>
<keyword evidence="9" id="KW-0547">Nucleotide-binding</keyword>
<dbReference type="InterPro" id="IPR029710">
    <property type="entry name" value="LIG4"/>
</dbReference>
<dbReference type="Proteomes" id="UP000694866">
    <property type="component" value="Unplaced"/>
</dbReference>
<dbReference type="PROSITE" id="PS50172">
    <property type="entry name" value="BRCT"/>
    <property type="match status" value="2"/>
</dbReference>
<dbReference type="CDD" id="cd07968">
    <property type="entry name" value="OBF_DNA_ligase_IV"/>
    <property type="match status" value="1"/>
</dbReference>
<dbReference type="GO" id="GO:0005524">
    <property type="term" value="F:ATP binding"/>
    <property type="evidence" value="ECO:0007669"/>
    <property type="project" value="UniProtKB-KW"/>
</dbReference>
<dbReference type="GeneID" id="105263871"/>
<dbReference type="PANTHER" id="PTHR45997:SF1">
    <property type="entry name" value="DNA LIGASE 4"/>
    <property type="match status" value="1"/>
</dbReference>
<evidence type="ECO:0000256" key="12">
    <source>
        <dbReference type="ARBA" id="ARBA00022842"/>
    </source>
</evidence>
<dbReference type="RefSeq" id="XP_011298656.1">
    <property type="nucleotide sequence ID" value="XM_011300354.1"/>
</dbReference>
<dbReference type="InterPro" id="IPR000977">
    <property type="entry name" value="DNA_ligase_ATP-dep"/>
</dbReference>
<comment type="similarity">
    <text evidence="3 19">Belongs to the ATP-dependent DNA ligase family.</text>
</comment>
<dbReference type="InterPro" id="IPR012309">
    <property type="entry name" value="DNA_ligase_ATP-dep_C"/>
</dbReference>
<dbReference type="Gene3D" id="3.30.470.30">
    <property type="entry name" value="DNA ligase/mRNA capping enzyme"/>
    <property type="match status" value="1"/>
</dbReference>
<evidence type="ECO:0000256" key="1">
    <source>
        <dbReference type="ARBA" id="ARBA00001946"/>
    </source>
</evidence>
<gene>
    <name evidence="23" type="primary">LOC105263871</name>
</gene>
<comment type="subcellular location">
    <subcellularLocation>
        <location evidence="2">Nucleus</location>
    </subcellularLocation>
</comment>
<keyword evidence="12" id="KW-0460">Magnesium</keyword>
<accession>A0A9R1SWZ4</accession>
<evidence type="ECO:0000259" key="21">
    <source>
        <dbReference type="PROSITE" id="PS50172"/>
    </source>
</evidence>
<dbReference type="InterPro" id="IPR036420">
    <property type="entry name" value="BRCT_dom_sf"/>
</dbReference>
<dbReference type="NCBIfam" id="TIGR00574">
    <property type="entry name" value="dnl1"/>
    <property type="match status" value="1"/>
</dbReference>
<dbReference type="SUPFAM" id="SSF56091">
    <property type="entry name" value="DNA ligase/mRNA capping enzyme, catalytic domain"/>
    <property type="match status" value="1"/>
</dbReference>
<evidence type="ECO:0000256" key="17">
    <source>
        <dbReference type="ARBA" id="ARBA00031942"/>
    </source>
</evidence>
<dbReference type="GO" id="GO:0005958">
    <property type="term" value="C:DNA-dependent protein kinase-DNA ligase 4 complex"/>
    <property type="evidence" value="ECO:0007669"/>
    <property type="project" value="TreeGrafter"/>
</dbReference>
<evidence type="ECO:0000256" key="5">
    <source>
        <dbReference type="ARBA" id="ARBA00022073"/>
    </source>
</evidence>
<evidence type="ECO:0000256" key="14">
    <source>
        <dbReference type="ARBA" id="ARBA00023204"/>
    </source>
</evidence>
<dbReference type="InterPro" id="IPR036599">
    <property type="entry name" value="DNA_ligase_N_sf"/>
</dbReference>
<evidence type="ECO:0000256" key="13">
    <source>
        <dbReference type="ARBA" id="ARBA00023172"/>
    </source>
</evidence>
<evidence type="ECO:0000256" key="10">
    <source>
        <dbReference type="ARBA" id="ARBA00022763"/>
    </source>
</evidence>
<evidence type="ECO:0000256" key="6">
    <source>
        <dbReference type="ARBA" id="ARBA00022598"/>
    </source>
</evidence>
<dbReference type="GO" id="GO:0003910">
    <property type="term" value="F:DNA ligase (ATP) activity"/>
    <property type="evidence" value="ECO:0007669"/>
    <property type="project" value="UniProtKB-EC"/>
</dbReference>
<evidence type="ECO:0000259" key="20">
    <source>
        <dbReference type="PROSITE" id="PS50160"/>
    </source>
</evidence>
<dbReference type="Pfam" id="PF04675">
    <property type="entry name" value="DNA_ligase_A_N"/>
    <property type="match status" value="1"/>
</dbReference>
<feature type="domain" description="ATP-dependent DNA ligase family profile" evidence="20">
    <location>
        <begin position="348"/>
        <end position="483"/>
    </location>
</feature>
<dbReference type="GO" id="GO:0006310">
    <property type="term" value="P:DNA recombination"/>
    <property type="evidence" value="ECO:0007669"/>
    <property type="project" value="UniProtKB-KW"/>
</dbReference>
<evidence type="ECO:0000256" key="9">
    <source>
        <dbReference type="ARBA" id="ARBA00022741"/>
    </source>
</evidence>
<dbReference type="EC" id="6.5.1.1" evidence="4"/>
<dbReference type="Pfam" id="PF04679">
    <property type="entry name" value="DNA_ligase_A_C"/>
    <property type="match status" value="1"/>
</dbReference>
<evidence type="ECO:0000313" key="23">
    <source>
        <dbReference type="RefSeq" id="XP_011298656.1"/>
    </source>
</evidence>
<dbReference type="GO" id="GO:0006297">
    <property type="term" value="P:nucleotide-excision repair, DNA gap filling"/>
    <property type="evidence" value="ECO:0007669"/>
    <property type="project" value="TreeGrafter"/>
</dbReference>
<organism evidence="22 23">
    <name type="scientific">Fopius arisanus</name>
    <dbReference type="NCBI Taxonomy" id="64838"/>
    <lineage>
        <taxon>Eukaryota</taxon>
        <taxon>Metazoa</taxon>
        <taxon>Ecdysozoa</taxon>
        <taxon>Arthropoda</taxon>
        <taxon>Hexapoda</taxon>
        <taxon>Insecta</taxon>
        <taxon>Pterygota</taxon>
        <taxon>Neoptera</taxon>
        <taxon>Endopterygota</taxon>
        <taxon>Hymenoptera</taxon>
        <taxon>Apocrita</taxon>
        <taxon>Ichneumonoidea</taxon>
        <taxon>Braconidae</taxon>
        <taxon>Opiinae</taxon>
        <taxon>Fopius</taxon>
    </lineage>
</organism>
<dbReference type="GO" id="GO:0003677">
    <property type="term" value="F:DNA binding"/>
    <property type="evidence" value="ECO:0007669"/>
    <property type="project" value="InterPro"/>
</dbReference>
<keyword evidence="11" id="KW-0067">ATP-binding</keyword>
<evidence type="ECO:0000256" key="11">
    <source>
        <dbReference type="ARBA" id="ARBA00022840"/>
    </source>
</evidence>
<dbReference type="CDD" id="cd07903">
    <property type="entry name" value="Adenylation_DNA_ligase_IV"/>
    <property type="match status" value="1"/>
</dbReference>
<dbReference type="InterPro" id="IPR044125">
    <property type="entry name" value="Adenylation_DNA_ligase_IV"/>
</dbReference>
<keyword evidence="8" id="KW-0677">Repeat</keyword>
<dbReference type="Pfam" id="PF01068">
    <property type="entry name" value="DNA_ligase_A_M"/>
    <property type="match status" value="1"/>
</dbReference>
<keyword evidence="13" id="KW-0233">DNA recombination</keyword>
<dbReference type="GO" id="GO:0006303">
    <property type="term" value="P:double-strand break repair via nonhomologous end joining"/>
    <property type="evidence" value="ECO:0007669"/>
    <property type="project" value="TreeGrafter"/>
</dbReference>
<comment type="catalytic activity">
    <reaction evidence="18">
        <text>ATP + (deoxyribonucleotide)n-3'-hydroxyl + 5'-phospho-(deoxyribonucleotide)m = (deoxyribonucleotide)n+m + AMP + diphosphate.</text>
        <dbReference type="EC" id="6.5.1.1"/>
    </reaction>
</comment>
<evidence type="ECO:0000256" key="4">
    <source>
        <dbReference type="ARBA" id="ARBA00012727"/>
    </source>
</evidence>
<dbReference type="SUPFAM" id="SSF50249">
    <property type="entry name" value="Nucleic acid-binding proteins"/>
    <property type="match status" value="1"/>
</dbReference>
<dbReference type="KEGG" id="fas:105263871"/>
<evidence type="ECO:0000256" key="3">
    <source>
        <dbReference type="ARBA" id="ARBA00007572"/>
    </source>
</evidence>
<dbReference type="Gene3D" id="3.40.50.10190">
    <property type="entry name" value="BRCT domain"/>
    <property type="match status" value="2"/>
</dbReference>
<reference evidence="23" key="1">
    <citation type="submission" date="2025-08" db="UniProtKB">
        <authorList>
            <consortium name="RefSeq"/>
        </authorList>
    </citation>
    <scope>IDENTIFICATION</scope>
    <source>
        <strain evidence="23">USDA-PBARC FA_bdor</strain>
        <tissue evidence="23">Whole organism</tissue>
    </source>
</reference>
<feature type="domain" description="BRCT" evidence="21">
    <location>
        <begin position="812"/>
        <end position="902"/>
    </location>
</feature>
<dbReference type="InterPro" id="IPR012308">
    <property type="entry name" value="DNA_ligase_ATP-dep_N"/>
</dbReference>
<evidence type="ECO:0000256" key="7">
    <source>
        <dbReference type="ARBA" id="ARBA00022723"/>
    </source>
</evidence>
<evidence type="ECO:0000256" key="19">
    <source>
        <dbReference type="RuleBase" id="RU004196"/>
    </source>
</evidence>
<evidence type="ECO:0000256" key="8">
    <source>
        <dbReference type="ARBA" id="ARBA00022737"/>
    </source>
</evidence>
<evidence type="ECO:0000256" key="2">
    <source>
        <dbReference type="ARBA" id="ARBA00004123"/>
    </source>
</evidence>
<evidence type="ECO:0000256" key="15">
    <source>
        <dbReference type="ARBA" id="ARBA00023242"/>
    </source>
</evidence>
<dbReference type="Gene3D" id="2.40.50.140">
    <property type="entry name" value="Nucleic acid-binding proteins"/>
    <property type="match status" value="1"/>
</dbReference>
<keyword evidence="10" id="KW-0227">DNA damage</keyword>
<dbReference type="AlphaFoldDB" id="A0A9R1SWZ4"/>
<dbReference type="PANTHER" id="PTHR45997">
    <property type="entry name" value="DNA LIGASE 4"/>
    <property type="match status" value="1"/>
</dbReference>
<keyword evidence="22" id="KW-1185">Reference proteome</keyword>
<dbReference type="GO" id="GO:0071897">
    <property type="term" value="P:DNA biosynthetic process"/>
    <property type="evidence" value="ECO:0007669"/>
    <property type="project" value="InterPro"/>
</dbReference>
<dbReference type="GO" id="GO:0032807">
    <property type="term" value="C:DNA ligase IV complex"/>
    <property type="evidence" value="ECO:0007669"/>
    <property type="project" value="TreeGrafter"/>
</dbReference>